<organism evidence="7 8">
    <name type="scientific">Candidatus Magnetobacterium bavaricum</name>
    <dbReference type="NCBI Taxonomy" id="29290"/>
    <lineage>
        <taxon>Bacteria</taxon>
        <taxon>Pseudomonadati</taxon>
        <taxon>Nitrospirota</taxon>
        <taxon>Thermodesulfovibrionia</taxon>
        <taxon>Thermodesulfovibrionales</taxon>
        <taxon>Candidatus Magnetobacteriaceae</taxon>
        <taxon>Candidatus Magnetobacterium</taxon>
    </lineage>
</organism>
<dbReference type="Pfam" id="PF00092">
    <property type="entry name" value="VWA"/>
    <property type="match status" value="1"/>
</dbReference>
<dbReference type="InterPro" id="IPR024163">
    <property type="entry name" value="Aerotolerance_reg_N"/>
</dbReference>
<dbReference type="PANTHER" id="PTHR22550">
    <property type="entry name" value="SPORE GERMINATION PROTEIN"/>
    <property type="match status" value="1"/>
</dbReference>
<dbReference type="PATRIC" id="fig|29290.4.peg.4491"/>
<feature type="transmembrane region" description="Helical" evidence="5">
    <location>
        <begin position="304"/>
        <end position="327"/>
    </location>
</feature>
<evidence type="ECO:0000256" key="2">
    <source>
        <dbReference type="ARBA" id="ARBA00022692"/>
    </source>
</evidence>
<dbReference type="SUPFAM" id="SSF53300">
    <property type="entry name" value="vWA-like"/>
    <property type="match status" value="1"/>
</dbReference>
<name>A0A0F3GR46_9BACT</name>
<evidence type="ECO:0000313" key="7">
    <source>
        <dbReference type="EMBL" id="KJU84420.1"/>
    </source>
</evidence>
<reference evidence="7 8" key="1">
    <citation type="submission" date="2015-02" db="EMBL/GenBank/DDBJ databases">
        <title>Single-cell genomics of uncultivated deep-branching MTB reveals a conserved set of magnetosome genes.</title>
        <authorList>
            <person name="Kolinko S."/>
            <person name="Richter M."/>
            <person name="Glockner F.O."/>
            <person name="Brachmann A."/>
            <person name="Schuler D."/>
        </authorList>
    </citation>
    <scope>NUCLEOTIDE SEQUENCE [LARGE SCALE GENOMIC DNA]</scope>
    <source>
        <strain evidence="7">TM-1</strain>
    </source>
</reference>
<evidence type="ECO:0000256" key="3">
    <source>
        <dbReference type="ARBA" id="ARBA00022989"/>
    </source>
</evidence>
<sequence length="331" mass="36543">MSFKTPWVLILIPFLCAVLWYGYGRRGVPSVRFSSGMFLRGLGQTFRVRAARGMVFLRLVAITLLLIGLARPLSVLEQTNVNVEGIDIAMAIDLSSSMLAEDFAKDGNHHNRLDAVKEVVREFISARTSDRIALVEFSGVPYMASPLTTDYGYLLTVLDRARIGMIQDGTAIGSALAMSVARLKETKAKSKVVILLTDGRNNKGSVSPLTAAAAAAALNIKVYTIGAGAKGPVPYPVKDPFGNIVYRPAQIDIDDELLTEIARLTGGKYFRATDFNSLKAVYKEIDTLEKTPFEEKRFYQYRELFMYFVVAAMVLIVSEVVLSQTLLRRLP</sequence>
<dbReference type="Pfam" id="PF07584">
    <property type="entry name" value="BatA"/>
    <property type="match status" value="1"/>
</dbReference>
<keyword evidence="4 5" id="KW-0472">Membrane</keyword>
<dbReference type="PROSITE" id="PS50234">
    <property type="entry name" value="VWFA"/>
    <property type="match status" value="1"/>
</dbReference>
<keyword evidence="3 5" id="KW-1133">Transmembrane helix</keyword>
<dbReference type="InterPro" id="IPR050768">
    <property type="entry name" value="UPF0353/GerABKA_families"/>
</dbReference>
<gene>
    <name evidence="7" type="ORF">MBAV_003385</name>
</gene>
<feature type="domain" description="VWFA" evidence="6">
    <location>
        <begin position="87"/>
        <end position="285"/>
    </location>
</feature>
<evidence type="ECO:0000256" key="4">
    <source>
        <dbReference type="ARBA" id="ARBA00023136"/>
    </source>
</evidence>
<proteinExistence type="predicted"/>
<feature type="transmembrane region" description="Helical" evidence="5">
    <location>
        <begin position="48"/>
        <end position="70"/>
    </location>
</feature>
<protein>
    <submittedName>
        <fullName evidence="7">von Willebrand factor type A domain protein</fullName>
    </submittedName>
</protein>
<keyword evidence="1" id="KW-1003">Cell membrane</keyword>
<dbReference type="EMBL" id="LACI01001461">
    <property type="protein sequence ID" value="KJU84420.1"/>
    <property type="molecule type" value="Genomic_DNA"/>
</dbReference>
<keyword evidence="8" id="KW-1185">Reference proteome</keyword>
<comment type="caution">
    <text evidence="7">The sequence shown here is derived from an EMBL/GenBank/DDBJ whole genome shotgun (WGS) entry which is preliminary data.</text>
</comment>
<dbReference type="PANTHER" id="PTHR22550:SF5">
    <property type="entry name" value="LEUCINE ZIPPER PROTEIN 4"/>
    <property type="match status" value="1"/>
</dbReference>
<evidence type="ECO:0000256" key="1">
    <source>
        <dbReference type="ARBA" id="ARBA00022475"/>
    </source>
</evidence>
<dbReference type="InterPro" id="IPR036465">
    <property type="entry name" value="vWFA_dom_sf"/>
</dbReference>
<dbReference type="SMART" id="SM00327">
    <property type="entry name" value="VWA"/>
    <property type="match status" value="1"/>
</dbReference>
<dbReference type="Proteomes" id="UP000033423">
    <property type="component" value="Unassembled WGS sequence"/>
</dbReference>
<evidence type="ECO:0000259" key="6">
    <source>
        <dbReference type="PROSITE" id="PS50234"/>
    </source>
</evidence>
<dbReference type="AlphaFoldDB" id="A0A0F3GR46"/>
<dbReference type="InterPro" id="IPR002035">
    <property type="entry name" value="VWF_A"/>
</dbReference>
<keyword evidence="2 5" id="KW-0812">Transmembrane</keyword>
<evidence type="ECO:0000256" key="5">
    <source>
        <dbReference type="SAM" id="Phobius"/>
    </source>
</evidence>
<accession>A0A0F3GR46</accession>
<dbReference type="Gene3D" id="3.40.50.410">
    <property type="entry name" value="von Willebrand factor, type A domain"/>
    <property type="match status" value="1"/>
</dbReference>
<evidence type="ECO:0000313" key="8">
    <source>
        <dbReference type="Proteomes" id="UP000033423"/>
    </source>
</evidence>